<accession>A0ABR7LD52</accession>
<dbReference type="RefSeq" id="WP_187223417.1">
    <property type="nucleotide sequence ID" value="NZ_JABVED010000015.1"/>
</dbReference>
<keyword evidence="2" id="KW-1185">Reference proteome</keyword>
<sequence>MITGARPLILLDVDGPLNPFAGTAETRAGFVEHQIRLSRWNKRKVLRLWLNPALGPALLGLAERTGAQLAWATTWGHRANTVIGPVIGLPVLRVVELDDAGGRWKFPAVERFAAGRPLVWLDDDFDLYPAVRDEFLGRRVGVPTELWRIDPRVGLTMGDLAAVEAWLDGHSNVGTPE</sequence>
<protein>
    <recommendedName>
        <fullName evidence="3">Secreted protein</fullName>
    </recommendedName>
</protein>
<gene>
    <name evidence="1" type="ORF">GPZ80_24480</name>
</gene>
<dbReference type="EMBL" id="JABVED010000015">
    <property type="protein sequence ID" value="MBC6450319.1"/>
    <property type="molecule type" value="Genomic_DNA"/>
</dbReference>
<proteinExistence type="predicted"/>
<dbReference type="Proteomes" id="UP000734823">
    <property type="component" value="Unassembled WGS sequence"/>
</dbReference>
<evidence type="ECO:0000313" key="2">
    <source>
        <dbReference type="Proteomes" id="UP000734823"/>
    </source>
</evidence>
<evidence type="ECO:0000313" key="1">
    <source>
        <dbReference type="EMBL" id="MBC6450319.1"/>
    </source>
</evidence>
<comment type="caution">
    <text evidence="1">The sequence shown here is derived from an EMBL/GenBank/DDBJ whole genome shotgun (WGS) entry which is preliminary data.</text>
</comment>
<reference evidence="1 2" key="1">
    <citation type="submission" date="2020-06" db="EMBL/GenBank/DDBJ databases">
        <title>Actinokineospora xiongansis sp. nov., isolated from soil of Baiyangdian.</title>
        <authorList>
            <person name="Zhang X."/>
        </authorList>
    </citation>
    <scope>NUCLEOTIDE SEQUENCE [LARGE SCALE GENOMIC DNA]</scope>
    <source>
        <strain evidence="1 2">HBU206404</strain>
    </source>
</reference>
<evidence type="ECO:0008006" key="3">
    <source>
        <dbReference type="Google" id="ProtNLM"/>
    </source>
</evidence>
<organism evidence="1 2">
    <name type="scientific">Actinokineospora xionganensis</name>
    <dbReference type="NCBI Taxonomy" id="2684470"/>
    <lineage>
        <taxon>Bacteria</taxon>
        <taxon>Bacillati</taxon>
        <taxon>Actinomycetota</taxon>
        <taxon>Actinomycetes</taxon>
        <taxon>Pseudonocardiales</taxon>
        <taxon>Pseudonocardiaceae</taxon>
        <taxon>Actinokineospora</taxon>
    </lineage>
</organism>
<name>A0ABR7LD52_9PSEU</name>